<evidence type="ECO:0000256" key="1">
    <source>
        <dbReference type="SAM" id="MobiDB-lite"/>
    </source>
</evidence>
<gene>
    <name evidence="3" type="ORF">MENT_LOCUS29925</name>
</gene>
<keyword evidence="2" id="KW-0472">Membrane</keyword>
<reference evidence="3 4" key="1">
    <citation type="submission" date="2020-08" db="EMBL/GenBank/DDBJ databases">
        <authorList>
            <person name="Koutsovoulos G."/>
            <person name="Danchin GJ E."/>
        </authorList>
    </citation>
    <scope>NUCLEOTIDE SEQUENCE [LARGE SCALE GENOMIC DNA]</scope>
</reference>
<feature type="compositionally biased region" description="Basic and acidic residues" evidence="1">
    <location>
        <begin position="489"/>
        <end position="510"/>
    </location>
</feature>
<dbReference type="AlphaFoldDB" id="A0A6V7VTV8"/>
<dbReference type="EMBL" id="CAJEWN010000309">
    <property type="protein sequence ID" value="CAD2178014.1"/>
    <property type="molecule type" value="Genomic_DNA"/>
</dbReference>
<organism evidence="3 4">
    <name type="scientific">Meloidogyne enterolobii</name>
    <name type="common">Root-knot nematode worm</name>
    <name type="synonym">Meloidogyne mayaguensis</name>
    <dbReference type="NCBI Taxonomy" id="390850"/>
    <lineage>
        <taxon>Eukaryota</taxon>
        <taxon>Metazoa</taxon>
        <taxon>Ecdysozoa</taxon>
        <taxon>Nematoda</taxon>
        <taxon>Chromadorea</taxon>
        <taxon>Rhabditida</taxon>
        <taxon>Tylenchina</taxon>
        <taxon>Tylenchomorpha</taxon>
        <taxon>Tylenchoidea</taxon>
        <taxon>Meloidogynidae</taxon>
        <taxon>Meloidogyninae</taxon>
        <taxon>Meloidogyne</taxon>
    </lineage>
</organism>
<name>A0A6V7VTV8_MELEN</name>
<evidence type="ECO:0000313" key="4">
    <source>
        <dbReference type="Proteomes" id="UP000580250"/>
    </source>
</evidence>
<evidence type="ECO:0000256" key="2">
    <source>
        <dbReference type="SAM" id="Phobius"/>
    </source>
</evidence>
<feature type="compositionally biased region" description="Polar residues" evidence="1">
    <location>
        <begin position="511"/>
        <end position="533"/>
    </location>
</feature>
<feature type="region of interest" description="Disordered" evidence="1">
    <location>
        <begin position="472"/>
        <end position="533"/>
    </location>
</feature>
<accession>A0A6V7VTV8</accession>
<feature type="transmembrane region" description="Helical" evidence="2">
    <location>
        <begin position="437"/>
        <end position="465"/>
    </location>
</feature>
<keyword evidence="2" id="KW-0812">Transmembrane</keyword>
<dbReference type="Proteomes" id="UP000580250">
    <property type="component" value="Unassembled WGS sequence"/>
</dbReference>
<evidence type="ECO:0000313" key="3">
    <source>
        <dbReference type="EMBL" id="CAD2178014.1"/>
    </source>
</evidence>
<sequence>MCKYIQFRINEHCKNTIKAKYSTKSFFKSYIDQRSFLLNQRQFSWDSSFHFKQLQMVSASSIIRCISILLVFGFVVQCEEVGLGKHVLVNGTIIELNVTTRIAKDDTDLEQYRKLPGACDVTLDNDGNIILWYSKNSSTTEFGCSVDLVTKNEGQILLEFGISHSGNLSDCITQNVVPANMLSFSYSNKGGEFEELKNGPKTGDDSDCSDKNICIAHGGACRNSTAFYSIMWMPNLLQLNLNENFTYFLHPGKKFYKRFIFYNLVGDVNSIYAIGSVANKTFKLLIKEIELRLPAIDKRLEYSCYKKENLQKAEEWQIVDNNYIKDTNHQNFTHLFTFNIMPVKAMRQSFQDIYAKCDENPENPVCDKDASMQKCDRIFIRFDKEHFRMLVPVQTSTTTQSTTKGESTTGEETDDYYEETTIKGFTKYPKASELGTFAIVLITLGILICITIFIGILIFFVFCVFCGKDEKKNKPNEEEQSPYSPITETNKDFAIGEKEGHSKIDSKNSKGESSTVVETQIDPTESLNNPSTVVGTQLDFDVKAGAEVPDSIMD</sequence>
<protein>
    <submittedName>
        <fullName evidence="3">Uncharacterized protein</fullName>
    </submittedName>
</protein>
<keyword evidence="2" id="KW-1133">Transmembrane helix</keyword>
<proteinExistence type="predicted"/>
<comment type="caution">
    <text evidence="3">The sequence shown here is derived from an EMBL/GenBank/DDBJ whole genome shotgun (WGS) entry which is preliminary data.</text>
</comment>